<reference evidence="10 11" key="1">
    <citation type="submission" date="2018-05" db="EMBL/GenBank/DDBJ databases">
        <title>Genomic Encyclopedia of Type Strains, Phase IV (KMG-IV): sequencing the most valuable type-strain genomes for metagenomic binning, comparative biology and taxonomic classification.</title>
        <authorList>
            <person name="Goeker M."/>
        </authorList>
    </citation>
    <scope>NUCLEOTIDE SEQUENCE [LARGE SCALE GENOMIC DNA]</scope>
    <source>
        <strain evidence="10 11">DSM 26006</strain>
    </source>
</reference>
<dbReference type="AlphaFoldDB" id="A0A317RAA4"/>
<dbReference type="SUPFAM" id="SSF144083">
    <property type="entry name" value="Magnesium transport protein CorA, transmembrane region"/>
    <property type="match status" value="1"/>
</dbReference>
<dbReference type="SUPFAM" id="SSF143865">
    <property type="entry name" value="CorA soluble domain-like"/>
    <property type="match status" value="1"/>
</dbReference>
<comment type="caution">
    <text evidence="10">The sequence shown here is derived from an EMBL/GenBank/DDBJ whole genome shotgun (WGS) entry which is preliminary data.</text>
</comment>
<dbReference type="OrthoDB" id="9803416at2"/>
<sequence length="376" mass="42898">MKHPVATRLRALRRQGFRRRHNRPGAPPGSLEPVASVQDAAAQPPARLLLMHYASEGEVVELPEPPIEAAAAAAADAQRVVWLHLQGLPTPQQLQALREAFDLHPLALEDVLHRGQRAKAEAYEAHQFVVLNLVQRDRDGDACRVDQLSLFLGHNFVISINDGSADVFEPVRQRIRANGKIRRLGADYLLYALLDTLVDSGFPLLDALGDELEALEDEILQDADQEARNKLHYAKRELVVMRRAWWPQREVIATLMRDDAPFIRDATRVYLRDCHDHSVVIIDFVETYREMASSLLDVYLSAVSQRMNNIMKALTIVATIFLPLTFITGVYGMNFDTESRFNMPELHWRYGYLYVLALMAAIVGAMLWFFRRRRWL</sequence>
<dbReference type="NCBIfam" id="TIGR00383">
    <property type="entry name" value="corA"/>
    <property type="match status" value="1"/>
</dbReference>
<feature type="compositionally biased region" description="Basic residues" evidence="9">
    <location>
        <begin position="13"/>
        <end position="23"/>
    </location>
</feature>
<keyword evidence="6 8" id="KW-1133">Transmembrane helix</keyword>
<dbReference type="InterPro" id="IPR045861">
    <property type="entry name" value="CorA_cytoplasmic_dom"/>
</dbReference>
<dbReference type="PANTHER" id="PTHR46494:SF1">
    <property type="entry name" value="CORA FAMILY METAL ION TRANSPORTER (EUROFUNG)"/>
    <property type="match status" value="1"/>
</dbReference>
<evidence type="ECO:0000256" key="2">
    <source>
        <dbReference type="ARBA" id="ARBA00009765"/>
    </source>
</evidence>
<protein>
    <recommendedName>
        <fullName evidence="8">Magnesium transport protein CorA</fullName>
    </recommendedName>
</protein>
<evidence type="ECO:0000313" key="11">
    <source>
        <dbReference type="Proteomes" id="UP000246483"/>
    </source>
</evidence>
<dbReference type="InterPro" id="IPR002523">
    <property type="entry name" value="MgTranspt_CorA/ZnTranspt_ZntB"/>
</dbReference>
<keyword evidence="8" id="KW-0460">Magnesium</keyword>
<dbReference type="CDD" id="cd12828">
    <property type="entry name" value="TmCorA-like_1"/>
    <property type="match status" value="1"/>
</dbReference>
<keyword evidence="5 8" id="KW-0812">Transmembrane</keyword>
<evidence type="ECO:0000256" key="4">
    <source>
        <dbReference type="ARBA" id="ARBA00022475"/>
    </source>
</evidence>
<feature type="transmembrane region" description="Helical" evidence="8">
    <location>
        <begin position="313"/>
        <end position="331"/>
    </location>
</feature>
<evidence type="ECO:0000256" key="3">
    <source>
        <dbReference type="ARBA" id="ARBA00022448"/>
    </source>
</evidence>
<accession>A0A317RAA4</accession>
<proteinExistence type="inferred from homology"/>
<evidence type="ECO:0000256" key="8">
    <source>
        <dbReference type="RuleBase" id="RU362010"/>
    </source>
</evidence>
<dbReference type="GO" id="GO:0015087">
    <property type="term" value="F:cobalt ion transmembrane transporter activity"/>
    <property type="evidence" value="ECO:0007669"/>
    <property type="project" value="UniProtKB-UniRule"/>
</dbReference>
<evidence type="ECO:0000256" key="9">
    <source>
        <dbReference type="SAM" id="MobiDB-lite"/>
    </source>
</evidence>
<dbReference type="PANTHER" id="PTHR46494">
    <property type="entry name" value="CORA FAMILY METAL ION TRANSPORTER (EUROFUNG)"/>
    <property type="match status" value="1"/>
</dbReference>
<dbReference type="InterPro" id="IPR045863">
    <property type="entry name" value="CorA_TM1_TM2"/>
</dbReference>
<feature type="transmembrane region" description="Helical" evidence="8">
    <location>
        <begin position="351"/>
        <end position="370"/>
    </location>
</feature>
<dbReference type="Gene3D" id="3.30.460.20">
    <property type="entry name" value="CorA soluble domain-like"/>
    <property type="match status" value="1"/>
</dbReference>
<dbReference type="EMBL" id="QGUB01000009">
    <property type="protein sequence ID" value="PWW43687.1"/>
    <property type="molecule type" value="Genomic_DNA"/>
</dbReference>
<comment type="subcellular location">
    <subcellularLocation>
        <location evidence="1">Cell membrane</location>
        <topology evidence="1">Multi-pass membrane protein</topology>
    </subcellularLocation>
    <subcellularLocation>
        <location evidence="8">Membrane</location>
        <topology evidence="8">Multi-pass membrane protein</topology>
    </subcellularLocation>
</comment>
<evidence type="ECO:0000256" key="1">
    <source>
        <dbReference type="ARBA" id="ARBA00004651"/>
    </source>
</evidence>
<keyword evidence="8" id="KW-0406">Ion transport</keyword>
<comment type="function">
    <text evidence="8">Mediates influx of magnesium ions.</text>
</comment>
<evidence type="ECO:0000256" key="6">
    <source>
        <dbReference type="ARBA" id="ARBA00022989"/>
    </source>
</evidence>
<dbReference type="GO" id="GO:0000287">
    <property type="term" value="F:magnesium ion binding"/>
    <property type="evidence" value="ECO:0007669"/>
    <property type="project" value="TreeGrafter"/>
</dbReference>
<comment type="similarity">
    <text evidence="2 8">Belongs to the CorA metal ion transporter (MIT) (TC 1.A.35) family.</text>
</comment>
<dbReference type="GO" id="GO:0005886">
    <property type="term" value="C:plasma membrane"/>
    <property type="evidence" value="ECO:0007669"/>
    <property type="project" value="UniProtKB-SubCell"/>
</dbReference>
<evidence type="ECO:0000313" key="10">
    <source>
        <dbReference type="EMBL" id="PWW43687.1"/>
    </source>
</evidence>
<feature type="region of interest" description="Disordered" evidence="9">
    <location>
        <begin position="13"/>
        <end position="38"/>
    </location>
</feature>
<dbReference type="GO" id="GO:0015095">
    <property type="term" value="F:magnesium ion transmembrane transporter activity"/>
    <property type="evidence" value="ECO:0007669"/>
    <property type="project" value="UniProtKB-UniRule"/>
</dbReference>
<evidence type="ECO:0000256" key="5">
    <source>
        <dbReference type="ARBA" id="ARBA00022692"/>
    </source>
</evidence>
<keyword evidence="7 8" id="KW-0472">Membrane</keyword>
<dbReference type="RefSeq" id="WP_019373539.1">
    <property type="nucleotide sequence ID" value="NZ_ALEE01000292.1"/>
</dbReference>
<keyword evidence="3 8" id="KW-0813">Transport</keyword>
<evidence type="ECO:0000256" key="7">
    <source>
        <dbReference type="ARBA" id="ARBA00023136"/>
    </source>
</evidence>
<dbReference type="FunFam" id="1.20.58.340:FF:000012">
    <property type="entry name" value="Magnesium transport protein CorA"/>
    <property type="match status" value="1"/>
</dbReference>
<dbReference type="GO" id="GO:0050897">
    <property type="term" value="F:cobalt ion binding"/>
    <property type="evidence" value="ECO:0007669"/>
    <property type="project" value="TreeGrafter"/>
</dbReference>
<gene>
    <name evidence="8" type="primary">corA</name>
    <name evidence="10" type="ORF">DFR36_10938</name>
</gene>
<dbReference type="Gene3D" id="1.20.58.340">
    <property type="entry name" value="Magnesium transport protein CorA, transmembrane region"/>
    <property type="match status" value="2"/>
</dbReference>
<dbReference type="Proteomes" id="UP000246483">
    <property type="component" value="Unassembled WGS sequence"/>
</dbReference>
<dbReference type="InterPro" id="IPR004488">
    <property type="entry name" value="Mg/Co-transport_prot_CorA"/>
</dbReference>
<organism evidence="10 11">
    <name type="scientific">Melaminivora alkalimesophila</name>
    <dbReference type="NCBI Taxonomy" id="1165852"/>
    <lineage>
        <taxon>Bacteria</taxon>
        <taxon>Pseudomonadati</taxon>
        <taxon>Pseudomonadota</taxon>
        <taxon>Betaproteobacteria</taxon>
        <taxon>Burkholderiales</taxon>
        <taxon>Comamonadaceae</taxon>
        <taxon>Melaminivora</taxon>
    </lineage>
</organism>
<keyword evidence="4 8" id="KW-1003">Cell membrane</keyword>
<keyword evidence="11" id="KW-1185">Reference proteome</keyword>
<name>A0A317RAA4_9BURK</name>
<dbReference type="Pfam" id="PF01544">
    <property type="entry name" value="CorA"/>
    <property type="match status" value="1"/>
</dbReference>